<comment type="caution">
    <text evidence="12">The sequence shown here is derived from an EMBL/GenBank/DDBJ whole genome shotgun (WGS) entry which is preliminary data.</text>
</comment>
<keyword evidence="2 6" id="KW-0641">Proline biosynthesis</keyword>
<sequence>MRVGFIGTGNMGGAIARGIAGSRVVKPEEIFLYDVVRKAAEELSAQIGAVVCDSAVEMVKQAEVVVLAVKPVYVEDALRACGDTLAGKAVVSIVAGLSTPALQRKLPAGTRYLQVMPNTPAMVGEGVTALCEENTLTKEERKFVEEMFSAIGKVLYVPGRLIEAVSAVSGSGPAYAAMFIEALADSGVLMGLPRKTAEELAAQTLLGTAKMAMESGKHPGALKDMVCSPGGTTIRAVRALEKGGFRASIIDAACAAYEKSLEMKREAEKDL</sequence>
<reference evidence="12" key="2">
    <citation type="journal article" date="2021" name="PeerJ">
        <title>Extensive microbial diversity within the chicken gut microbiome revealed by metagenomics and culture.</title>
        <authorList>
            <person name="Gilroy R."/>
            <person name="Ravi A."/>
            <person name="Getino M."/>
            <person name="Pursley I."/>
            <person name="Horton D.L."/>
            <person name="Alikhan N.F."/>
            <person name="Baker D."/>
            <person name="Gharbi K."/>
            <person name="Hall N."/>
            <person name="Watson M."/>
            <person name="Adriaenssens E.M."/>
            <person name="Foster-Nyarko E."/>
            <person name="Jarju S."/>
            <person name="Secka A."/>
            <person name="Antonio M."/>
            <person name="Oren A."/>
            <person name="Chaudhuri R.R."/>
            <person name="La Ragione R."/>
            <person name="Hildebrand F."/>
            <person name="Pallen M.J."/>
        </authorList>
    </citation>
    <scope>NUCLEOTIDE SEQUENCE</scope>
    <source>
        <strain evidence="12">ChiHcec3-11533</strain>
    </source>
</reference>
<comment type="function">
    <text evidence="5 6">Catalyzes the reduction of 1-pyrroline-5-carboxylate (PCA) to L-proline.</text>
</comment>
<dbReference type="InterPro" id="IPR028939">
    <property type="entry name" value="P5C_Rdtase_cat_N"/>
</dbReference>
<evidence type="ECO:0000256" key="1">
    <source>
        <dbReference type="ARBA" id="ARBA00005525"/>
    </source>
</evidence>
<keyword evidence="6 9" id="KW-0028">Amino-acid biosynthesis</keyword>
<evidence type="ECO:0000256" key="6">
    <source>
        <dbReference type="HAMAP-Rule" id="MF_01925"/>
    </source>
</evidence>
<dbReference type="Gene3D" id="3.40.50.720">
    <property type="entry name" value="NAD(P)-binding Rossmann-like Domain"/>
    <property type="match status" value="1"/>
</dbReference>
<dbReference type="PROSITE" id="PS00521">
    <property type="entry name" value="P5CR"/>
    <property type="match status" value="1"/>
</dbReference>
<evidence type="ECO:0000313" key="13">
    <source>
        <dbReference type="Proteomes" id="UP000824072"/>
    </source>
</evidence>
<protein>
    <recommendedName>
        <fullName evidence="6 7">Pyrroline-5-carboxylate reductase</fullName>
        <shortName evidence="6">P5C reductase</shortName>
        <shortName evidence="6">P5CR</shortName>
        <ecNumber evidence="6 7">1.5.1.2</ecNumber>
    </recommendedName>
    <alternativeName>
        <fullName evidence="6">PCA reductase</fullName>
    </alternativeName>
</protein>
<dbReference type="GO" id="GO:0055129">
    <property type="term" value="P:L-proline biosynthetic process"/>
    <property type="evidence" value="ECO:0007669"/>
    <property type="project" value="UniProtKB-UniRule"/>
</dbReference>
<dbReference type="EMBL" id="DVMU01000174">
    <property type="protein sequence ID" value="HIU34420.1"/>
    <property type="molecule type" value="Genomic_DNA"/>
</dbReference>
<comment type="catalytic activity">
    <reaction evidence="6">
        <text>L-proline + NAD(+) = (S)-1-pyrroline-5-carboxylate + NADH + 2 H(+)</text>
        <dbReference type="Rhea" id="RHEA:14105"/>
        <dbReference type="ChEBI" id="CHEBI:15378"/>
        <dbReference type="ChEBI" id="CHEBI:17388"/>
        <dbReference type="ChEBI" id="CHEBI:57540"/>
        <dbReference type="ChEBI" id="CHEBI:57945"/>
        <dbReference type="ChEBI" id="CHEBI:60039"/>
        <dbReference type="EC" id="1.5.1.2"/>
    </reaction>
</comment>
<dbReference type="InterPro" id="IPR000304">
    <property type="entry name" value="Pyrroline-COOH_reductase"/>
</dbReference>
<keyword evidence="4 6" id="KW-0560">Oxidoreductase</keyword>
<keyword evidence="3 6" id="KW-0521">NADP</keyword>
<dbReference type="EC" id="1.5.1.2" evidence="6 7"/>
<evidence type="ECO:0000259" key="11">
    <source>
        <dbReference type="Pfam" id="PF14748"/>
    </source>
</evidence>
<organism evidence="12 13">
    <name type="scientific">Candidatus Pullichristensenella excrementigallinarum</name>
    <dbReference type="NCBI Taxonomy" id="2840907"/>
    <lineage>
        <taxon>Bacteria</taxon>
        <taxon>Bacillati</taxon>
        <taxon>Bacillota</taxon>
        <taxon>Clostridia</taxon>
        <taxon>Candidatus Pullichristensenella</taxon>
    </lineage>
</organism>
<dbReference type="Pfam" id="PF14748">
    <property type="entry name" value="P5CR_dimer"/>
    <property type="match status" value="1"/>
</dbReference>
<dbReference type="InterPro" id="IPR053790">
    <property type="entry name" value="P5CR-like_CS"/>
</dbReference>
<feature type="domain" description="Pyrroline-5-carboxylate reductase dimerisation" evidence="11">
    <location>
        <begin position="161"/>
        <end position="263"/>
    </location>
</feature>
<dbReference type="Proteomes" id="UP000824072">
    <property type="component" value="Unassembled WGS sequence"/>
</dbReference>
<dbReference type="SUPFAM" id="SSF51735">
    <property type="entry name" value="NAD(P)-binding Rossmann-fold domains"/>
    <property type="match status" value="1"/>
</dbReference>
<comment type="catalytic activity">
    <reaction evidence="6 9">
        <text>L-proline + NADP(+) = (S)-1-pyrroline-5-carboxylate + NADPH + 2 H(+)</text>
        <dbReference type="Rhea" id="RHEA:14109"/>
        <dbReference type="ChEBI" id="CHEBI:15378"/>
        <dbReference type="ChEBI" id="CHEBI:17388"/>
        <dbReference type="ChEBI" id="CHEBI:57783"/>
        <dbReference type="ChEBI" id="CHEBI:58349"/>
        <dbReference type="ChEBI" id="CHEBI:60039"/>
        <dbReference type="EC" id="1.5.1.2"/>
    </reaction>
</comment>
<evidence type="ECO:0000256" key="9">
    <source>
        <dbReference type="RuleBase" id="RU003903"/>
    </source>
</evidence>
<feature type="domain" description="Pyrroline-5-carboxylate reductase catalytic N-terminal" evidence="10">
    <location>
        <begin position="2"/>
        <end position="96"/>
    </location>
</feature>
<comment type="subcellular location">
    <subcellularLocation>
        <location evidence="6">Cytoplasm</location>
    </subcellularLocation>
</comment>
<dbReference type="Gene3D" id="1.10.3730.10">
    <property type="entry name" value="ProC C-terminal domain-like"/>
    <property type="match status" value="1"/>
</dbReference>
<evidence type="ECO:0000313" key="12">
    <source>
        <dbReference type="EMBL" id="HIU34420.1"/>
    </source>
</evidence>
<comment type="similarity">
    <text evidence="1 6 9">Belongs to the pyrroline-5-carboxylate reductase family.</text>
</comment>
<dbReference type="GO" id="GO:0004735">
    <property type="term" value="F:pyrroline-5-carboxylate reductase activity"/>
    <property type="evidence" value="ECO:0007669"/>
    <property type="project" value="UniProtKB-UniRule"/>
</dbReference>
<evidence type="ECO:0000256" key="7">
    <source>
        <dbReference type="NCBIfam" id="TIGR00112"/>
    </source>
</evidence>
<dbReference type="InterPro" id="IPR008927">
    <property type="entry name" value="6-PGluconate_DH-like_C_sf"/>
</dbReference>
<dbReference type="Pfam" id="PF03807">
    <property type="entry name" value="F420_oxidored"/>
    <property type="match status" value="1"/>
</dbReference>
<gene>
    <name evidence="6 12" type="primary">proC</name>
    <name evidence="12" type="ORF">IAB02_07635</name>
</gene>
<evidence type="ECO:0000256" key="4">
    <source>
        <dbReference type="ARBA" id="ARBA00023002"/>
    </source>
</evidence>
<evidence type="ECO:0000256" key="8">
    <source>
        <dbReference type="PIRSR" id="PIRSR000193-1"/>
    </source>
</evidence>
<dbReference type="SUPFAM" id="SSF48179">
    <property type="entry name" value="6-phosphogluconate dehydrogenase C-terminal domain-like"/>
    <property type="match status" value="1"/>
</dbReference>
<keyword evidence="6" id="KW-0963">Cytoplasm</keyword>
<feature type="binding site" evidence="8">
    <location>
        <begin position="68"/>
        <end position="71"/>
    </location>
    <ligand>
        <name>NADP(+)</name>
        <dbReference type="ChEBI" id="CHEBI:58349"/>
    </ligand>
</feature>
<reference evidence="12" key="1">
    <citation type="submission" date="2020-10" db="EMBL/GenBank/DDBJ databases">
        <authorList>
            <person name="Gilroy R."/>
        </authorList>
    </citation>
    <scope>NUCLEOTIDE SEQUENCE</scope>
    <source>
        <strain evidence="12">ChiHcec3-11533</strain>
    </source>
</reference>
<dbReference type="HAMAP" id="MF_01925">
    <property type="entry name" value="P5C_reductase"/>
    <property type="match status" value="1"/>
</dbReference>
<evidence type="ECO:0000256" key="3">
    <source>
        <dbReference type="ARBA" id="ARBA00022857"/>
    </source>
</evidence>
<evidence type="ECO:0000256" key="2">
    <source>
        <dbReference type="ARBA" id="ARBA00022650"/>
    </source>
</evidence>
<comment type="pathway">
    <text evidence="6 9">Amino-acid biosynthesis; L-proline biosynthesis; L-proline from L-glutamate 5-semialdehyde: step 1/1.</text>
</comment>
<dbReference type="InterPro" id="IPR029036">
    <property type="entry name" value="P5CR_dimer"/>
</dbReference>
<dbReference type="GO" id="GO:0005737">
    <property type="term" value="C:cytoplasm"/>
    <property type="evidence" value="ECO:0007669"/>
    <property type="project" value="UniProtKB-SubCell"/>
</dbReference>
<name>A0A9D1LCG3_9FIRM</name>
<dbReference type="AlphaFoldDB" id="A0A9D1LCG3"/>
<dbReference type="PANTHER" id="PTHR11645">
    <property type="entry name" value="PYRROLINE-5-CARBOXYLATE REDUCTASE"/>
    <property type="match status" value="1"/>
</dbReference>
<proteinExistence type="inferred from homology"/>
<accession>A0A9D1LCG3</accession>
<evidence type="ECO:0000256" key="5">
    <source>
        <dbReference type="ARBA" id="ARBA00058118"/>
    </source>
</evidence>
<feature type="binding site" evidence="8">
    <location>
        <begin position="6"/>
        <end position="11"/>
    </location>
    <ligand>
        <name>NADP(+)</name>
        <dbReference type="ChEBI" id="CHEBI:58349"/>
    </ligand>
</feature>
<dbReference type="PIRSF" id="PIRSF000193">
    <property type="entry name" value="Pyrrol-5-carb_rd"/>
    <property type="match status" value="1"/>
</dbReference>
<dbReference type="NCBIfam" id="TIGR00112">
    <property type="entry name" value="proC"/>
    <property type="match status" value="1"/>
</dbReference>
<evidence type="ECO:0000259" key="10">
    <source>
        <dbReference type="Pfam" id="PF03807"/>
    </source>
</evidence>
<dbReference type="FunFam" id="1.10.3730.10:FF:000001">
    <property type="entry name" value="Pyrroline-5-carboxylate reductase"/>
    <property type="match status" value="1"/>
</dbReference>
<dbReference type="PANTHER" id="PTHR11645:SF0">
    <property type="entry name" value="PYRROLINE-5-CARBOXYLATE REDUCTASE 3"/>
    <property type="match status" value="1"/>
</dbReference>
<dbReference type="InterPro" id="IPR036291">
    <property type="entry name" value="NAD(P)-bd_dom_sf"/>
</dbReference>